<comment type="caution">
    <text evidence="1">The sequence shown here is derived from an EMBL/GenBank/DDBJ whole genome shotgun (WGS) entry which is preliminary data.</text>
</comment>
<evidence type="ECO:0000313" key="2">
    <source>
        <dbReference type="Proteomes" id="UP001162060"/>
    </source>
</evidence>
<evidence type="ECO:0000313" key="1">
    <source>
        <dbReference type="EMBL" id="CAK7946902.1"/>
    </source>
</evidence>
<sequence>MRLFYLVNALVGYEKMRKSNHMHCAYHFAQLSVLKGLKVI</sequence>
<name>A0AAV1VL18_9STRA</name>
<reference evidence="1" key="1">
    <citation type="submission" date="2024-01" db="EMBL/GenBank/DDBJ databases">
        <authorList>
            <person name="Webb A."/>
        </authorList>
    </citation>
    <scope>NUCLEOTIDE SEQUENCE</scope>
    <source>
        <strain evidence="1">Pm1</strain>
    </source>
</reference>
<protein>
    <submittedName>
        <fullName evidence="1">Uncharacterized protein</fullName>
    </submittedName>
</protein>
<dbReference type="EMBL" id="CAKLBY020000378">
    <property type="protein sequence ID" value="CAK7946902.1"/>
    <property type="molecule type" value="Genomic_DNA"/>
</dbReference>
<dbReference type="AlphaFoldDB" id="A0AAV1VL18"/>
<organism evidence="1 2">
    <name type="scientific">Peronospora matthiolae</name>
    <dbReference type="NCBI Taxonomy" id="2874970"/>
    <lineage>
        <taxon>Eukaryota</taxon>
        <taxon>Sar</taxon>
        <taxon>Stramenopiles</taxon>
        <taxon>Oomycota</taxon>
        <taxon>Peronosporomycetes</taxon>
        <taxon>Peronosporales</taxon>
        <taxon>Peronosporaceae</taxon>
        <taxon>Peronospora</taxon>
    </lineage>
</organism>
<dbReference type="Proteomes" id="UP001162060">
    <property type="component" value="Unassembled WGS sequence"/>
</dbReference>
<proteinExistence type="predicted"/>
<accession>A0AAV1VL18</accession>
<gene>
    <name evidence="1" type="ORF">PM001_LOCUS32052</name>
</gene>